<reference evidence="8 9" key="1">
    <citation type="submission" date="2020-02" db="EMBL/GenBank/DDBJ databases">
        <title>Genome assembly of a novel Clostridium senegalense strain.</title>
        <authorList>
            <person name="Gupta T.B."/>
            <person name="Jauregui R."/>
            <person name="Maclean P."/>
            <person name="Nawarathana A."/>
            <person name="Brightwell G."/>
        </authorList>
    </citation>
    <scope>NUCLEOTIDE SEQUENCE [LARGE SCALE GENOMIC DNA]</scope>
    <source>
        <strain evidence="8 9">AGRFS4</strain>
    </source>
</reference>
<comment type="similarity">
    <text evidence="1">Belongs to the complex I 24 kDa subunit family.</text>
</comment>
<keyword evidence="3 7" id="KW-0479">Metal-binding</keyword>
<comment type="caution">
    <text evidence="8">The sequence shown here is derived from an EMBL/GenBank/DDBJ whole genome shotgun (WGS) entry which is preliminary data.</text>
</comment>
<dbReference type="Pfam" id="PF01257">
    <property type="entry name" value="2Fe-2S_thioredx"/>
    <property type="match status" value="1"/>
</dbReference>
<organism evidence="8 9">
    <name type="scientific">Clostridium senegalense</name>
    <dbReference type="NCBI Taxonomy" id="1465809"/>
    <lineage>
        <taxon>Bacteria</taxon>
        <taxon>Bacillati</taxon>
        <taxon>Bacillota</taxon>
        <taxon>Clostridia</taxon>
        <taxon>Eubacteriales</taxon>
        <taxon>Clostridiaceae</taxon>
        <taxon>Clostridium</taxon>
    </lineage>
</organism>
<feature type="binding site" evidence="7">
    <location>
        <position position="86"/>
    </location>
    <ligand>
        <name>[2Fe-2S] cluster</name>
        <dbReference type="ChEBI" id="CHEBI:190135"/>
    </ligand>
</feature>
<feature type="binding site" evidence="7">
    <location>
        <position position="126"/>
    </location>
    <ligand>
        <name>[2Fe-2S] cluster</name>
        <dbReference type="ChEBI" id="CHEBI:190135"/>
    </ligand>
</feature>
<dbReference type="InterPro" id="IPR002023">
    <property type="entry name" value="NuoE-like"/>
</dbReference>
<dbReference type="InterPro" id="IPR028431">
    <property type="entry name" value="NADP_DH_HndA-like"/>
</dbReference>
<dbReference type="RefSeq" id="WP_199869335.1">
    <property type="nucleotide sequence ID" value="NZ_JAAGPU010000005.1"/>
</dbReference>
<dbReference type="GO" id="GO:0051537">
    <property type="term" value="F:2 iron, 2 sulfur cluster binding"/>
    <property type="evidence" value="ECO:0007669"/>
    <property type="project" value="UniProtKB-KW"/>
</dbReference>
<evidence type="ECO:0000256" key="6">
    <source>
        <dbReference type="ARBA" id="ARBA00034078"/>
    </source>
</evidence>
<keyword evidence="8" id="KW-0560">Oxidoreductase</keyword>
<evidence type="ECO:0000256" key="3">
    <source>
        <dbReference type="ARBA" id="ARBA00022723"/>
    </source>
</evidence>
<dbReference type="InterPro" id="IPR042128">
    <property type="entry name" value="NuoE_dom"/>
</dbReference>
<proteinExistence type="inferred from homology"/>
<dbReference type="GO" id="GO:0046872">
    <property type="term" value="F:metal ion binding"/>
    <property type="evidence" value="ECO:0007669"/>
    <property type="project" value="UniProtKB-KW"/>
</dbReference>
<evidence type="ECO:0000313" key="8">
    <source>
        <dbReference type="EMBL" id="NEU04116.1"/>
    </source>
</evidence>
<keyword evidence="5 7" id="KW-0411">Iron-sulfur</keyword>
<dbReference type="FunFam" id="1.10.10.1590:FF:000001">
    <property type="entry name" value="NADH-quinone oxidoreductase subunit E"/>
    <property type="match status" value="1"/>
</dbReference>
<evidence type="ECO:0000256" key="7">
    <source>
        <dbReference type="PIRSR" id="PIRSR000216-1"/>
    </source>
</evidence>
<dbReference type="SUPFAM" id="SSF52833">
    <property type="entry name" value="Thioredoxin-like"/>
    <property type="match status" value="1"/>
</dbReference>
<evidence type="ECO:0000256" key="2">
    <source>
        <dbReference type="ARBA" id="ARBA00022714"/>
    </source>
</evidence>
<feature type="binding site" evidence="7">
    <location>
        <position position="122"/>
    </location>
    <ligand>
        <name>[2Fe-2S] cluster</name>
        <dbReference type="ChEBI" id="CHEBI:190135"/>
    </ligand>
</feature>
<comment type="cofactor">
    <cofactor evidence="7">
        <name>[2Fe-2S] cluster</name>
        <dbReference type="ChEBI" id="CHEBI:190135"/>
    </cofactor>
    <text evidence="7">Binds 1 [2Fe-2S] cluster.</text>
</comment>
<keyword evidence="2 7" id="KW-0001">2Fe-2S</keyword>
<evidence type="ECO:0000256" key="4">
    <source>
        <dbReference type="ARBA" id="ARBA00023004"/>
    </source>
</evidence>
<dbReference type="Proteomes" id="UP000481872">
    <property type="component" value="Unassembled WGS sequence"/>
</dbReference>
<dbReference type="CDD" id="cd03064">
    <property type="entry name" value="TRX_Fd_NuoE"/>
    <property type="match status" value="1"/>
</dbReference>
<evidence type="ECO:0000313" key="9">
    <source>
        <dbReference type="Proteomes" id="UP000481872"/>
    </source>
</evidence>
<dbReference type="NCBIfam" id="TIGR01958">
    <property type="entry name" value="nuoE_fam"/>
    <property type="match status" value="1"/>
</dbReference>
<feature type="binding site" evidence="7">
    <location>
        <position position="81"/>
    </location>
    <ligand>
        <name>[2Fe-2S] cluster</name>
        <dbReference type="ChEBI" id="CHEBI:190135"/>
    </ligand>
</feature>
<sequence length="156" mass="17681">MEGCKNKLINLEDFILKQNDKESALISVLHYAQNQFGYINKDVQRFIAEKLEIPESKVYGVVSFYSYFTTEPKGKNIINVCTGTACFVRGAGDILNEFKKELNIHEGETTKDNLFTLDTLRCIGACGLAPVVTINNKIYGKVKPEDIKSMLKEYRE</sequence>
<dbReference type="PANTHER" id="PTHR43342">
    <property type="entry name" value="NADH-QUINONE OXIDOREDUCTASE, E SUBUNIT"/>
    <property type="match status" value="1"/>
</dbReference>
<dbReference type="PANTHER" id="PTHR43342:SF2">
    <property type="entry name" value="POTENTIAL NAD-REDUCING HYDROGENASE SUBUNIT"/>
    <property type="match status" value="1"/>
</dbReference>
<dbReference type="PIRSF" id="PIRSF000216">
    <property type="entry name" value="NADH_DH_24kDa"/>
    <property type="match status" value="1"/>
</dbReference>
<keyword evidence="4 7" id="KW-0408">Iron</keyword>
<dbReference type="Gene3D" id="3.40.30.10">
    <property type="entry name" value="Glutaredoxin"/>
    <property type="match status" value="1"/>
</dbReference>
<comment type="cofactor">
    <cofactor evidence="6">
        <name>[2Fe-2S] cluster</name>
        <dbReference type="ChEBI" id="CHEBI:190135"/>
    </cofactor>
</comment>
<dbReference type="Gene3D" id="1.10.10.1590">
    <property type="entry name" value="NADH-quinone oxidoreductase subunit E"/>
    <property type="match status" value="1"/>
</dbReference>
<dbReference type="GO" id="GO:0016491">
    <property type="term" value="F:oxidoreductase activity"/>
    <property type="evidence" value="ECO:0007669"/>
    <property type="project" value="UniProtKB-KW"/>
</dbReference>
<name>A0A6M0GZT0_9CLOT</name>
<evidence type="ECO:0000256" key="1">
    <source>
        <dbReference type="ARBA" id="ARBA00010643"/>
    </source>
</evidence>
<protein>
    <submittedName>
        <fullName evidence="8">NADH-quinone oxidoreductase subunit NuoE</fullName>
        <ecNumber evidence="8">1.6.5.11</ecNumber>
    </submittedName>
</protein>
<keyword evidence="9" id="KW-1185">Reference proteome</keyword>
<dbReference type="EMBL" id="JAAGPU010000005">
    <property type="protein sequence ID" value="NEU04116.1"/>
    <property type="molecule type" value="Genomic_DNA"/>
</dbReference>
<gene>
    <name evidence="8" type="primary">nuoE</name>
    <name evidence="8" type="ORF">G3M99_04440</name>
</gene>
<dbReference type="AlphaFoldDB" id="A0A6M0GZT0"/>
<accession>A0A6M0GZT0</accession>
<dbReference type="EC" id="1.6.5.11" evidence="8"/>
<dbReference type="InterPro" id="IPR036249">
    <property type="entry name" value="Thioredoxin-like_sf"/>
</dbReference>
<dbReference type="InterPro" id="IPR041921">
    <property type="entry name" value="NuoE_N"/>
</dbReference>
<dbReference type="NCBIfam" id="NF005722">
    <property type="entry name" value="PRK07539.1-2"/>
    <property type="match status" value="1"/>
</dbReference>
<dbReference type="FunFam" id="3.40.30.10:FF:000015">
    <property type="entry name" value="NADH-quinone oxidoreductase subunit E"/>
    <property type="match status" value="1"/>
</dbReference>
<evidence type="ECO:0000256" key="5">
    <source>
        <dbReference type="ARBA" id="ARBA00023014"/>
    </source>
</evidence>